<dbReference type="Proteomes" id="UP001629214">
    <property type="component" value="Unassembled WGS sequence"/>
</dbReference>
<dbReference type="InterPro" id="IPR005119">
    <property type="entry name" value="LysR_subst-bd"/>
</dbReference>
<comment type="similarity">
    <text evidence="1">Belongs to the LysR transcriptional regulatory family.</text>
</comment>
<evidence type="ECO:0000256" key="4">
    <source>
        <dbReference type="ARBA" id="ARBA00023163"/>
    </source>
</evidence>
<evidence type="ECO:0000313" key="6">
    <source>
        <dbReference type="EMBL" id="MFL9877653.1"/>
    </source>
</evidence>
<reference evidence="6 7" key="1">
    <citation type="journal article" date="2024" name="Chem. Sci.">
        <title>Discovery of megapolipeptins by genome mining of a Burkholderiales bacteria collection.</title>
        <authorList>
            <person name="Paulo B.S."/>
            <person name="Recchia M.J.J."/>
            <person name="Lee S."/>
            <person name="Fergusson C.H."/>
            <person name="Romanowski S.B."/>
            <person name="Hernandez A."/>
            <person name="Krull N."/>
            <person name="Liu D.Y."/>
            <person name="Cavanagh H."/>
            <person name="Bos A."/>
            <person name="Gray C.A."/>
            <person name="Murphy B.T."/>
            <person name="Linington R.G."/>
            <person name="Eustaquio A.S."/>
        </authorList>
    </citation>
    <scope>NUCLEOTIDE SEQUENCE [LARGE SCALE GENOMIC DNA]</scope>
    <source>
        <strain evidence="6 7">RL21-008-BIB-B</strain>
    </source>
</reference>
<dbReference type="PANTHER" id="PTHR30419:SF8">
    <property type="entry name" value="NITROGEN ASSIMILATION TRANSCRIPTIONAL ACTIVATOR-RELATED"/>
    <property type="match status" value="1"/>
</dbReference>
<protein>
    <submittedName>
        <fullName evidence="6">LysR family transcriptional regulator</fullName>
    </submittedName>
</protein>
<keyword evidence="4" id="KW-0804">Transcription</keyword>
<keyword evidence="3" id="KW-0238">DNA-binding</keyword>
<dbReference type="InterPro" id="IPR036390">
    <property type="entry name" value="WH_DNA-bd_sf"/>
</dbReference>
<dbReference type="PROSITE" id="PS50931">
    <property type="entry name" value="HTH_LYSR"/>
    <property type="match status" value="1"/>
</dbReference>
<dbReference type="InterPro" id="IPR050950">
    <property type="entry name" value="HTH-type_LysR_regulators"/>
</dbReference>
<keyword evidence="2" id="KW-0805">Transcription regulation</keyword>
<dbReference type="Pfam" id="PF00126">
    <property type="entry name" value="HTH_1"/>
    <property type="match status" value="1"/>
</dbReference>
<dbReference type="SUPFAM" id="SSF53850">
    <property type="entry name" value="Periplasmic binding protein-like II"/>
    <property type="match status" value="1"/>
</dbReference>
<dbReference type="Gene3D" id="3.40.190.290">
    <property type="match status" value="1"/>
</dbReference>
<proteinExistence type="inferred from homology"/>
<name>A0ABW8Z5N8_9BURK</name>
<evidence type="ECO:0000256" key="3">
    <source>
        <dbReference type="ARBA" id="ARBA00023125"/>
    </source>
</evidence>
<organism evidence="6 7">
    <name type="scientific">Herbaspirillum rhizosphaerae</name>
    <dbReference type="NCBI Taxonomy" id="346179"/>
    <lineage>
        <taxon>Bacteria</taxon>
        <taxon>Pseudomonadati</taxon>
        <taxon>Pseudomonadota</taxon>
        <taxon>Betaproteobacteria</taxon>
        <taxon>Burkholderiales</taxon>
        <taxon>Oxalobacteraceae</taxon>
        <taxon>Herbaspirillum</taxon>
    </lineage>
</organism>
<dbReference type="PRINTS" id="PR00039">
    <property type="entry name" value="HTHLYSR"/>
</dbReference>
<dbReference type="SUPFAM" id="SSF46785">
    <property type="entry name" value="Winged helix' DNA-binding domain"/>
    <property type="match status" value="1"/>
</dbReference>
<dbReference type="Pfam" id="PF03466">
    <property type="entry name" value="LysR_substrate"/>
    <property type="match status" value="1"/>
</dbReference>
<dbReference type="PANTHER" id="PTHR30419">
    <property type="entry name" value="HTH-TYPE TRANSCRIPTIONAL REGULATOR YBHD"/>
    <property type="match status" value="1"/>
</dbReference>
<evidence type="ECO:0000256" key="1">
    <source>
        <dbReference type="ARBA" id="ARBA00009437"/>
    </source>
</evidence>
<evidence type="ECO:0000259" key="5">
    <source>
        <dbReference type="PROSITE" id="PS50931"/>
    </source>
</evidence>
<evidence type="ECO:0000256" key="2">
    <source>
        <dbReference type="ARBA" id="ARBA00023015"/>
    </source>
</evidence>
<evidence type="ECO:0000313" key="7">
    <source>
        <dbReference type="Proteomes" id="UP001629214"/>
    </source>
</evidence>
<keyword evidence="7" id="KW-1185">Reference proteome</keyword>
<dbReference type="EMBL" id="JAQQFR010000002">
    <property type="protein sequence ID" value="MFL9877653.1"/>
    <property type="molecule type" value="Genomic_DNA"/>
</dbReference>
<sequence>MRNTALRYFLEVARSGSLGRASEKLHIAPSAISRQIAKLEEEAGTQLFERLPTGMVLSPAGEVLAAHARREHLEQERILAEIQELSSDGGSLISVASTEGVARNFLPHVMSEFRESYPRTRFALNVAIPKIVIGMVKDGDVDLGITFSTKPSEGVHIEYSARSQIHALMHRGHPLGKRKSLTLHDLQPYPMALKEEGSTQRQLVDLCCQLEGITLNPVLTSNDSGSLQQFVFRSDAIALTSKVSEQYELQKGGLISIPLLNAELGQRNVQMLTMAGRILPINIRRFVELVATKMAAMDEEAQPPEGGRKSKSSPI</sequence>
<dbReference type="RefSeq" id="WP_408166036.1">
    <property type="nucleotide sequence ID" value="NZ_JAQQFR010000002.1"/>
</dbReference>
<accession>A0ABW8Z5N8</accession>
<dbReference type="Gene3D" id="1.10.10.10">
    <property type="entry name" value="Winged helix-like DNA-binding domain superfamily/Winged helix DNA-binding domain"/>
    <property type="match status" value="1"/>
</dbReference>
<dbReference type="InterPro" id="IPR000847">
    <property type="entry name" value="LysR_HTH_N"/>
</dbReference>
<feature type="domain" description="HTH lysR-type" evidence="5">
    <location>
        <begin position="1"/>
        <end position="58"/>
    </location>
</feature>
<gene>
    <name evidence="6" type="ORF">PQR63_04645</name>
</gene>
<dbReference type="InterPro" id="IPR036388">
    <property type="entry name" value="WH-like_DNA-bd_sf"/>
</dbReference>
<comment type="caution">
    <text evidence="6">The sequence shown here is derived from an EMBL/GenBank/DDBJ whole genome shotgun (WGS) entry which is preliminary data.</text>
</comment>